<evidence type="ECO:0000259" key="18">
    <source>
        <dbReference type="PROSITE" id="PS50180"/>
    </source>
</evidence>
<evidence type="ECO:0000256" key="4">
    <source>
        <dbReference type="ARBA" id="ARBA00006613"/>
    </source>
</evidence>
<keyword evidence="8" id="KW-0653">Protein transport</keyword>
<dbReference type="InterPro" id="IPR016024">
    <property type="entry name" value="ARM-type_fold"/>
</dbReference>
<reference evidence="20 21" key="1">
    <citation type="journal article" date="2019" name="Sci. Data">
        <title>Hybrid genome assembly and annotation of Danionella translucida.</title>
        <authorList>
            <person name="Kadobianskyi M."/>
            <person name="Schulze L."/>
            <person name="Schuelke M."/>
            <person name="Judkewitz B."/>
        </authorList>
    </citation>
    <scope>NUCLEOTIDE SEQUENCE [LARGE SCALE GENOMIC DNA]</scope>
    <source>
        <strain evidence="20 21">Bolton</strain>
    </source>
</reference>
<evidence type="ECO:0000256" key="17">
    <source>
        <dbReference type="SAM" id="Phobius"/>
    </source>
</evidence>
<keyword evidence="21" id="KW-1185">Reference proteome</keyword>
<dbReference type="PANTHER" id="PTHR22780">
    <property type="entry name" value="ADAPTIN, ALPHA/GAMMA/EPSILON"/>
    <property type="match status" value="1"/>
</dbReference>
<evidence type="ECO:0000313" key="20">
    <source>
        <dbReference type="EMBL" id="TRY56251.1"/>
    </source>
</evidence>
<feature type="transmembrane region" description="Helical" evidence="17">
    <location>
        <begin position="413"/>
        <end position="434"/>
    </location>
</feature>
<dbReference type="InterPro" id="IPR055355">
    <property type="entry name" value="ZP-C"/>
</dbReference>
<dbReference type="Proteomes" id="UP000316079">
    <property type="component" value="Unassembled WGS sequence"/>
</dbReference>
<feature type="compositionally biased region" description="Basic residues" evidence="16">
    <location>
        <begin position="1"/>
        <end position="10"/>
    </location>
</feature>
<dbReference type="FunFam" id="1.20.1740.10:FF:000008">
    <property type="entry name" value="large neutral amino acids transporter small subunit 2"/>
    <property type="match status" value="1"/>
</dbReference>
<dbReference type="SMART" id="SM00809">
    <property type="entry name" value="Alpha_adaptinC2"/>
    <property type="match status" value="1"/>
</dbReference>
<dbReference type="SUPFAM" id="SSF49348">
    <property type="entry name" value="Clathrin adaptor appendage domain"/>
    <property type="match status" value="1"/>
</dbReference>
<evidence type="ECO:0000259" key="19">
    <source>
        <dbReference type="PROSITE" id="PS51034"/>
    </source>
</evidence>
<dbReference type="InterPro" id="IPR042235">
    <property type="entry name" value="ZP-C_dom"/>
</dbReference>
<dbReference type="GO" id="GO:0030117">
    <property type="term" value="C:membrane coat"/>
    <property type="evidence" value="ECO:0007669"/>
    <property type="project" value="InterPro"/>
</dbReference>
<dbReference type="Pfam" id="PF02883">
    <property type="entry name" value="Alpha_adaptinC2"/>
    <property type="match status" value="1"/>
</dbReference>
<evidence type="ECO:0000256" key="12">
    <source>
        <dbReference type="ARBA" id="ARBA00023136"/>
    </source>
</evidence>
<dbReference type="InterPro" id="IPR013041">
    <property type="entry name" value="Clathrin_app_Ig-like_sf"/>
</dbReference>
<dbReference type="Gene3D" id="2.60.40.3210">
    <property type="entry name" value="Zona pellucida, ZP-N domain"/>
    <property type="match status" value="1"/>
</dbReference>
<feature type="transmembrane region" description="Helical" evidence="17">
    <location>
        <begin position="224"/>
        <end position="245"/>
    </location>
</feature>
<dbReference type="SUPFAM" id="SSF48371">
    <property type="entry name" value="ARM repeat"/>
    <property type="match status" value="1"/>
</dbReference>
<keyword evidence="14" id="KW-0968">Cytoplasmic vesicle</keyword>
<keyword evidence="6" id="KW-1003">Cell membrane</keyword>
<dbReference type="GO" id="GO:0006886">
    <property type="term" value="P:intracellular protein transport"/>
    <property type="evidence" value="ECO:0007669"/>
    <property type="project" value="InterPro"/>
</dbReference>
<evidence type="ECO:0000256" key="1">
    <source>
        <dbReference type="ARBA" id="ARBA00004156"/>
    </source>
</evidence>
<evidence type="ECO:0000256" key="16">
    <source>
        <dbReference type="SAM" id="MobiDB-lite"/>
    </source>
</evidence>
<dbReference type="Gene3D" id="1.20.1740.10">
    <property type="entry name" value="Amino acid/polyamine transporter I"/>
    <property type="match status" value="1"/>
</dbReference>
<feature type="transmembrane region" description="Helical" evidence="17">
    <location>
        <begin position="150"/>
        <end position="173"/>
    </location>
</feature>
<dbReference type="Pfam" id="PF00100">
    <property type="entry name" value="Zona_pellucida"/>
    <property type="match status" value="1"/>
</dbReference>
<dbReference type="GO" id="GO:0005794">
    <property type="term" value="C:Golgi apparatus"/>
    <property type="evidence" value="ECO:0007669"/>
    <property type="project" value="UniProtKB-SubCell"/>
</dbReference>
<comment type="caution">
    <text evidence="20">The sequence shown here is derived from an EMBL/GenBank/DDBJ whole genome shotgun (WGS) entry which is preliminary data.</text>
</comment>
<dbReference type="GO" id="GO:0030659">
    <property type="term" value="C:cytoplasmic vesicle membrane"/>
    <property type="evidence" value="ECO:0007669"/>
    <property type="project" value="UniProtKB-SubCell"/>
</dbReference>
<comment type="subcellular location">
    <subcellularLocation>
        <location evidence="3">Cell membrane</location>
        <topology evidence="3">Multi-pass membrane protein</topology>
    </subcellularLocation>
    <subcellularLocation>
        <location evidence="1">Cytoplasmic vesicle membrane</location>
    </subcellularLocation>
    <subcellularLocation>
        <location evidence="15">Endomembrane system</location>
        <topology evidence="15">Peripheral membrane protein</topology>
        <orientation evidence="15">Cytoplasmic side</orientation>
    </subcellularLocation>
    <subcellularLocation>
        <location evidence="2">Golgi apparatus</location>
    </subcellularLocation>
</comment>
<feature type="transmembrane region" description="Helical" evidence="17">
    <location>
        <begin position="300"/>
        <end position="320"/>
    </location>
</feature>
<dbReference type="Pfam" id="PF13520">
    <property type="entry name" value="AA_permease_2"/>
    <property type="match status" value="1"/>
</dbReference>
<evidence type="ECO:0000256" key="2">
    <source>
        <dbReference type="ARBA" id="ARBA00004555"/>
    </source>
</evidence>
<evidence type="ECO:0000256" key="11">
    <source>
        <dbReference type="ARBA" id="ARBA00023034"/>
    </source>
</evidence>
<dbReference type="InterPro" id="IPR001507">
    <property type="entry name" value="ZP_dom"/>
</dbReference>
<evidence type="ECO:0000313" key="21">
    <source>
        <dbReference type="Proteomes" id="UP000316079"/>
    </source>
</evidence>
<sequence>MSSSGARHRAAPVPDSDSDREQAVSLKKEIGLLSACGIVVGNIIGSGIFVSPKGVLENAGSVGLALVVWILTGIITAIGALCYAELGVTIPKSGGDYSYVNDIFGGLAGFLRLWIAVLVIYPTNQAVIALTFANYALRPLFPSCFPPDRALGLLAALCLSLLTWINCFSVRWATRVQDVFTTGKLLALCLIIIMGIVQICKGHVHWLEPEHAFQPLQPYDMGRIALAILQGSFAYAGWNFLNYVTEELIDPYRNLPRAIFISIPLVTFIYVSANIAYVTAMSPQELLASNAVAVTFGDKLLGVFSWIMPISVALSTFGGVNGSLFTSSRLFFAGAREGHLPRLLAMIHVNRCTPIPALLFTCISTLLMLCMSDIYTLINYVGFINYLFYGVTVAGQIVLRIKEPDIHRPIKVSLAWPVIFLIFWAFLLAFSLYSEPVVCGIGLAIMFSGVPVYIFGIYWENKPKSFNSFVDSVMTPSVRLQEMIRVIRSARTQGEERGIIQKECAEIRAQFRQADNGERSHSLAKLLYVHMLGYPAHFGQMECVRLIASPRYSEKRIGYLGAMMLLDEKQDASLLITNSIKNDLSHSSQHVQSLALCTLACMGSAEMCRDLAPEIERLLWNSNSYIKKKATLCAVHIIRKVPELAEVFSPSAKSLLSEKNHGVLHGAVVLITELCERNPDTLNQFRKAVPDLVQIMKGLVTSSYSPEHNVAGISDPFLQVRILRLLRILGHNNDAASDAMNDLLAQVATNTDSSKTAGSAVLYETVLTIMDINSESGLRVLAVNILGRFLLNNDRNIRYISMTSLQKIVQTDHNAVQRHRGTIVDCMKDQDTSVKRYRALELSLALISTVNIRSMMKELLIFLASCPIELRSQTASGIFNAAERYSPSKRWHIDTILHVLTTAGGDVRDETVPNLIQLITTASELHCYTVHKLYRALVKDISQVTEDDVLDALEAVLQSHMSSPATRGFALTATMKLSTRITENVDRIRSIVSIYGSCIDLELQQRAVEYNALFKKYDHMRAAVLERMPLMEKNSPGHTNGDMEGEIKVSELDKPKPVEPALLSESTNQVIFINQVATWVYCREMELIVQPCERCVTFWISWVEQTLPFSPILPQPMLHQVRLVQISLICWEDWSLLQNDITNFTLQAAVPKSVQLQMKAPSGNVVPAHGLGQVTQTVLLNNPNKVSLKMRVRVSYSILGILHQDTVQIDSFPSPAWNSQPSLQPFSTSDIKIVCESRSVHILWKVDQSMTADPTRLFLGSCLPSVFTNDTGDGAYAEFYYPLSECGFRRTATWKYLVYENVLSYRPFSKPSPPSFTYPVRCVNDSPDGWTPAYHSLSTGVIRGFGELDFNMAILNHDFTGPAESTVFPLGSLIPIWAGVNQQAHQPLMLFLEECVASSTADIISGTREYPIITNKGCLVDDSPWDKRQIYIHCKLTAWDPADFSERKKACNYNKATETWELLDDPFQSSLCQCCDSSCGGRVRRNPYSAPQGLVLKSVLGPLIIEEAS</sequence>
<gene>
    <name evidence="20" type="ORF">DNTS_028559</name>
</gene>
<keyword evidence="11" id="KW-0333">Golgi apparatus</keyword>
<evidence type="ECO:0000256" key="6">
    <source>
        <dbReference type="ARBA" id="ARBA00022475"/>
    </source>
</evidence>
<dbReference type="Gene3D" id="2.60.40.1230">
    <property type="match status" value="1"/>
</dbReference>
<dbReference type="InterPro" id="IPR050840">
    <property type="entry name" value="Adaptor_Complx_Large_Subunit"/>
</dbReference>
<feature type="transmembrane region" description="Helical" evidence="17">
    <location>
        <begin position="383"/>
        <end position="401"/>
    </location>
</feature>
<feature type="domain" description="ZP" evidence="19">
    <location>
        <begin position="1234"/>
        <end position="1486"/>
    </location>
</feature>
<comment type="similarity">
    <text evidence="4">Belongs to the adaptor complexes large subunit family.</text>
</comment>
<organism evidence="20 21">
    <name type="scientific">Danionella cerebrum</name>
    <dbReference type="NCBI Taxonomy" id="2873325"/>
    <lineage>
        <taxon>Eukaryota</taxon>
        <taxon>Metazoa</taxon>
        <taxon>Chordata</taxon>
        <taxon>Craniata</taxon>
        <taxon>Vertebrata</taxon>
        <taxon>Euteleostomi</taxon>
        <taxon>Actinopterygii</taxon>
        <taxon>Neopterygii</taxon>
        <taxon>Teleostei</taxon>
        <taxon>Ostariophysi</taxon>
        <taxon>Cypriniformes</taxon>
        <taxon>Danionidae</taxon>
        <taxon>Danioninae</taxon>
        <taxon>Danionella</taxon>
    </lineage>
</organism>
<dbReference type="PROSITE" id="PS51034">
    <property type="entry name" value="ZP_2"/>
    <property type="match status" value="1"/>
</dbReference>
<keyword evidence="7 17" id="KW-0812">Transmembrane</keyword>
<name>A0A553MST6_9TELE</name>
<feature type="transmembrane region" description="Helical" evidence="17">
    <location>
        <begin position="62"/>
        <end position="83"/>
    </location>
</feature>
<evidence type="ECO:0000256" key="10">
    <source>
        <dbReference type="ARBA" id="ARBA00022989"/>
    </source>
</evidence>
<evidence type="ECO:0000256" key="5">
    <source>
        <dbReference type="ARBA" id="ARBA00022448"/>
    </source>
</evidence>
<feature type="transmembrane region" description="Helical" evidence="17">
    <location>
        <begin position="257"/>
        <end position="280"/>
    </location>
</feature>
<dbReference type="InterPro" id="IPR011989">
    <property type="entry name" value="ARM-like"/>
</dbReference>
<feature type="region of interest" description="Disordered" evidence="16">
    <location>
        <begin position="1"/>
        <end position="20"/>
    </location>
</feature>
<keyword evidence="12 17" id="KW-0472">Membrane</keyword>
<dbReference type="GO" id="GO:0016192">
    <property type="term" value="P:vesicle-mediated transport"/>
    <property type="evidence" value="ECO:0007669"/>
    <property type="project" value="InterPro"/>
</dbReference>
<evidence type="ECO:0000256" key="13">
    <source>
        <dbReference type="ARBA" id="ARBA00023157"/>
    </source>
</evidence>
<evidence type="ECO:0000256" key="7">
    <source>
        <dbReference type="ARBA" id="ARBA00022692"/>
    </source>
</evidence>
<feature type="domain" description="GAE" evidence="18">
    <location>
        <begin position="1090"/>
        <end position="1213"/>
    </location>
</feature>
<dbReference type="OrthoDB" id="28053at2759"/>
<keyword evidence="10 17" id="KW-1133">Transmembrane helix</keyword>
<dbReference type="InterPro" id="IPR008152">
    <property type="entry name" value="Clathrin_a/b/g-adaptin_app_Ig"/>
</dbReference>
<keyword evidence="5" id="KW-0813">Transport</keyword>
<dbReference type="GO" id="GO:0005886">
    <property type="term" value="C:plasma membrane"/>
    <property type="evidence" value="ECO:0007669"/>
    <property type="project" value="UniProtKB-SubCell"/>
</dbReference>
<dbReference type="SMART" id="SM00241">
    <property type="entry name" value="ZP"/>
    <property type="match status" value="1"/>
</dbReference>
<dbReference type="Pfam" id="PF01602">
    <property type="entry name" value="Adaptin_N"/>
    <property type="match status" value="1"/>
</dbReference>
<feature type="transmembrane region" description="Helical" evidence="17">
    <location>
        <begin position="30"/>
        <end position="50"/>
    </location>
</feature>
<feature type="transmembrane region" description="Helical" evidence="17">
    <location>
        <begin position="185"/>
        <end position="204"/>
    </location>
</feature>
<evidence type="ECO:0000256" key="14">
    <source>
        <dbReference type="ARBA" id="ARBA00023329"/>
    </source>
</evidence>
<proteinExistence type="inferred from homology"/>
<dbReference type="InterPro" id="IPR002553">
    <property type="entry name" value="Clathrin/coatomer_adapt-like_N"/>
</dbReference>
<dbReference type="GO" id="GO:0022857">
    <property type="term" value="F:transmembrane transporter activity"/>
    <property type="evidence" value="ECO:0007669"/>
    <property type="project" value="InterPro"/>
</dbReference>
<evidence type="ECO:0000256" key="15">
    <source>
        <dbReference type="ARBA" id="ARBA00029433"/>
    </source>
</evidence>
<evidence type="ECO:0000256" key="3">
    <source>
        <dbReference type="ARBA" id="ARBA00004651"/>
    </source>
</evidence>
<dbReference type="PROSITE" id="PS50180">
    <property type="entry name" value="GAE"/>
    <property type="match status" value="1"/>
</dbReference>
<evidence type="ECO:0000256" key="9">
    <source>
        <dbReference type="ARBA" id="ARBA00022970"/>
    </source>
</evidence>
<dbReference type="STRING" id="623744.A0A553MST6"/>
<evidence type="ECO:0000256" key="8">
    <source>
        <dbReference type="ARBA" id="ARBA00022927"/>
    </source>
</evidence>
<keyword evidence="9" id="KW-0029">Amino-acid transport</keyword>
<dbReference type="Gene3D" id="1.25.10.10">
    <property type="entry name" value="Leucine-rich Repeat Variant"/>
    <property type="match status" value="1"/>
</dbReference>
<dbReference type="Gene3D" id="2.60.40.4100">
    <property type="entry name" value="Zona pellucida, ZP-C domain"/>
    <property type="match status" value="2"/>
</dbReference>
<dbReference type="GO" id="GO:0006865">
    <property type="term" value="P:amino acid transport"/>
    <property type="evidence" value="ECO:0007669"/>
    <property type="project" value="UniProtKB-KW"/>
</dbReference>
<dbReference type="InterPro" id="IPR008153">
    <property type="entry name" value="GAE_dom"/>
</dbReference>
<dbReference type="InterPro" id="IPR002293">
    <property type="entry name" value="AA/rel_permease1"/>
</dbReference>
<protein>
    <submittedName>
        <fullName evidence="20">Uncharacterized protein</fullName>
    </submittedName>
</protein>
<keyword evidence="13" id="KW-1015">Disulfide bond</keyword>
<dbReference type="FunFam" id="1.25.10.10:FF:000030">
    <property type="entry name" value="AP-1 complex subunit gamma"/>
    <property type="match status" value="1"/>
</dbReference>
<accession>A0A553MST6</accession>
<dbReference type="EMBL" id="SRMA01027291">
    <property type="protein sequence ID" value="TRY56251.1"/>
    <property type="molecule type" value="Genomic_DNA"/>
</dbReference>
<feature type="transmembrane region" description="Helical" evidence="17">
    <location>
        <begin position="440"/>
        <end position="459"/>
    </location>
</feature>